<evidence type="ECO:0000259" key="3">
    <source>
        <dbReference type="PROSITE" id="PS50024"/>
    </source>
</evidence>
<dbReference type="PROSITE" id="PS50024">
    <property type="entry name" value="SEA"/>
    <property type="match status" value="1"/>
</dbReference>
<evidence type="ECO:0000313" key="4">
    <source>
        <dbReference type="Proteomes" id="UP000001554"/>
    </source>
</evidence>
<gene>
    <name evidence="5" type="primary">LOC118411720</name>
</gene>
<dbReference type="KEGG" id="bfo:118411720"/>
<evidence type="ECO:0000313" key="5">
    <source>
        <dbReference type="RefSeq" id="XP_035670095.1"/>
    </source>
</evidence>
<accession>A0A9J7KU76</accession>
<dbReference type="InterPro" id="IPR000082">
    <property type="entry name" value="SEA_dom"/>
</dbReference>
<dbReference type="Proteomes" id="UP000001554">
    <property type="component" value="Chromosome 3"/>
</dbReference>
<dbReference type="GeneID" id="118411720"/>
<keyword evidence="2" id="KW-1133">Transmembrane helix</keyword>
<dbReference type="RefSeq" id="XP_035670095.1">
    <property type="nucleotide sequence ID" value="XM_035814202.1"/>
</dbReference>
<keyword evidence="2" id="KW-0472">Membrane</keyword>
<feature type="domain" description="SEA" evidence="3">
    <location>
        <begin position="1"/>
        <end position="113"/>
    </location>
</feature>
<protein>
    <submittedName>
        <fullName evidence="5">Mucin-1-like</fullName>
    </submittedName>
</protein>
<name>A0A9J7KU76_BRAFL</name>
<proteinExistence type="predicted"/>
<evidence type="ECO:0000256" key="1">
    <source>
        <dbReference type="SAM" id="MobiDB-lite"/>
    </source>
</evidence>
<sequence>MAFNAYSRLTYGIATGGPIYPELIELAERPYNNVLESVFREEFGALLLEVRITGFRKGSVVVDYEVLLADTATEVTSEEVRETFLVALNETSGEFLPGLVVDQESVQVTEYQAGVPPGDTFPEWGIALICIGVILTIGTAGAVFLIRRWRHNHGKLDISKYRARSAKYHIPRAKVVLPMAYNDVSIEMETVGKSPDENVITNEMPSLDELDKDKSQVDSHSVKDTSITIEE</sequence>
<feature type="transmembrane region" description="Helical" evidence="2">
    <location>
        <begin position="124"/>
        <end position="146"/>
    </location>
</feature>
<feature type="compositionally biased region" description="Basic and acidic residues" evidence="1">
    <location>
        <begin position="209"/>
        <end position="223"/>
    </location>
</feature>
<organism evidence="4 5">
    <name type="scientific">Branchiostoma floridae</name>
    <name type="common">Florida lancelet</name>
    <name type="synonym">Amphioxus</name>
    <dbReference type="NCBI Taxonomy" id="7739"/>
    <lineage>
        <taxon>Eukaryota</taxon>
        <taxon>Metazoa</taxon>
        <taxon>Chordata</taxon>
        <taxon>Cephalochordata</taxon>
        <taxon>Leptocardii</taxon>
        <taxon>Amphioxiformes</taxon>
        <taxon>Branchiostomatidae</taxon>
        <taxon>Branchiostoma</taxon>
    </lineage>
</organism>
<reference evidence="4" key="1">
    <citation type="journal article" date="2020" name="Nat. Ecol. Evol.">
        <title>Deeply conserved synteny resolves early events in vertebrate evolution.</title>
        <authorList>
            <person name="Simakov O."/>
            <person name="Marletaz F."/>
            <person name="Yue J.X."/>
            <person name="O'Connell B."/>
            <person name="Jenkins J."/>
            <person name="Brandt A."/>
            <person name="Calef R."/>
            <person name="Tung C.H."/>
            <person name="Huang T.K."/>
            <person name="Schmutz J."/>
            <person name="Satoh N."/>
            <person name="Yu J.K."/>
            <person name="Putnam N.H."/>
            <person name="Green R.E."/>
            <person name="Rokhsar D.S."/>
        </authorList>
    </citation>
    <scope>NUCLEOTIDE SEQUENCE [LARGE SCALE GENOMIC DNA]</scope>
    <source>
        <strain evidence="4">S238N-H82</strain>
    </source>
</reference>
<keyword evidence="2" id="KW-0812">Transmembrane</keyword>
<feature type="region of interest" description="Disordered" evidence="1">
    <location>
        <begin position="195"/>
        <end position="231"/>
    </location>
</feature>
<dbReference type="AlphaFoldDB" id="A0A9J7KU76"/>
<evidence type="ECO:0000256" key="2">
    <source>
        <dbReference type="SAM" id="Phobius"/>
    </source>
</evidence>
<dbReference type="OrthoDB" id="7493297at2759"/>
<keyword evidence="4" id="KW-1185">Reference proteome</keyword>
<dbReference type="OMA" id="KYHIPRA"/>
<reference evidence="5" key="2">
    <citation type="submission" date="2025-08" db="UniProtKB">
        <authorList>
            <consortium name="RefSeq"/>
        </authorList>
    </citation>
    <scope>IDENTIFICATION</scope>
    <source>
        <strain evidence="5">S238N-H82</strain>
        <tissue evidence="5">Testes</tissue>
    </source>
</reference>